<evidence type="ECO:0000256" key="1">
    <source>
        <dbReference type="ARBA" id="ARBA00001974"/>
    </source>
</evidence>
<accession>A0A4U6QL49</accession>
<evidence type="ECO:0000256" key="2">
    <source>
        <dbReference type="ARBA" id="ARBA00005272"/>
    </source>
</evidence>
<feature type="region of interest" description="Disordered" evidence="6">
    <location>
        <begin position="138"/>
        <end position="159"/>
    </location>
</feature>
<dbReference type="InterPro" id="IPR051169">
    <property type="entry name" value="NADH-Q_oxidoreductase"/>
</dbReference>
<sequence>MAGVAAATHLAKHGVRVTVIDRNDYLQFQPLLYQVATSQLPAEDVARPLQTLFADSPTVTVVQAEVTGADLQRRVVHTSQGDIGPADHLVVAAGSTANFFGTPGAAEHSFPLYSVVDAERLRRQLSGELRRVCLPAGAEQTAASRSADEAAAADPADRPVASQDQTTVVIVGGGPTGVETAGAVGELVDALVREGRLAGSAKVQLVDHGHALLKPFTQESQQYALAKLQKIGVDVEFGLAVTGVQADGVTLSDGSTRPAHTVVWGGGVSAPPVVANLGAPTGHGGRIDVAADLSVPGFPGVWAIGDVANIPDTHDQERAAGADSPPGHPPTLPQLGSVAVQSGEAVAHNIRAVLKGKGTEPFAYRDKGIMAMIGRNAAVAEVGRHRHEIHGPVAFIAWLGLHAMLLSGVHSRVDAFLQWANGYVHKDRAARLELDGQPDRIAWDDDSADRPTIDA</sequence>
<name>A0A4U6QL49_9ACTN</name>
<dbReference type="PANTHER" id="PTHR42913">
    <property type="entry name" value="APOPTOSIS-INDUCING FACTOR 1"/>
    <property type="match status" value="1"/>
</dbReference>
<dbReference type="Proteomes" id="UP000306985">
    <property type="component" value="Unassembled WGS sequence"/>
</dbReference>
<dbReference type="SUPFAM" id="SSF51905">
    <property type="entry name" value="FAD/NAD(P)-binding domain"/>
    <property type="match status" value="1"/>
</dbReference>
<dbReference type="AlphaFoldDB" id="A0A4U6QL49"/>
<evidence type="ECO:0000259" key="7">
    <source>
        <dbReference type="Pfam" id="PF07992"/>
    </source>
</evidence>
<dbReference type="InterPro" id="IPR023753">
    <property type="entry name" value="FAD/NAD-binding_dom"/>
</dbReference>
<dbReference type="GO" id="GO:0003955">
    <property type="term" value="F:NAD(P)H dehydrogenase (quinone) activity"/>
    <property type="evidence" value="ECO:0007669"/>
    <property type="project" value="TreeGrafter"/>
</dbReference>
<dbReference type="GO" id="GO:0019646">
    <property type="term" value="P:aerobic electron transport chain"/>
    <property type="evidence" value="ECO:0007669"/>
    <property type="project" value="TreeGrafter"/>
</dbReference>
<evidence type="ECO:0000313" key="9">
    <source>
        <dbReference type="Proteomes" id="UP000306985"/>
    </source>
</evidence>
<gene>
    <name evidence="8" type="ORF">FDO65_06270</name>
</gene>
<reference evidence="8 9" key="1">
    <citation type="submission" date="2019-05" db="EMBL/GenBank/DDBJ databases">
        <title>Nakamurella sp. N5BH11, whole genome shotgun sequence.</title>
        <authorList>
            <person name="Tuo L."/>
        </authorList>
    </citation>
    <scope>NUCLEOTIDE SEQUENCE [LARGE SCALE GENOMIC DNA]</scope>
    <source>
        <strain evidence="8 9">N5BH11</strain>
    </source>
</reference>
<evidence type="ECO:0000256" key="5">
    <source>
        <dbReference type="ARBA" id="ARBA00023002"/>
    </source>
</evidence>
<keyword evidence="3" id="KW-0285">Flavoprotein</keyword>
<dbReference type="PANTHER" id="PTHR42913:SF3">
    <property type="entry name" value="64 KDA MITOCHONDRIAL NADH DEHYDROGENASE (EUROFUNG)"/>
    <property type="match status" value="1"/>
</dbReference>
<evidence type="ECO:0000256" key="4">
    <source>
        <dbReference type="ARBA" id="ARBA00022827"/>
    </source>
</evidence>
<keyword evidence="4" id="KW-0274">FAD</keyword>
<dbReference type="OrthoDB" id="9781621at2"/>
<evidence type="ECO:0000313" key="8">
    <source>
        <dbReference type="EMBL" id="TKV61224.1"/>
    </source>
</evidence>
<evidence type="ECO:0000256" key="3">
    <source>
        <dbReference type="ARBA" id="ARBA00022630"/>
    </source>
</evidence>
<keyword evidence="5" id="KW-0560">Oxidoreductase</keyword>
<comment type="cofactor">
    <cofactor evidence="1">
        <name>FAD</name>
        <dbReference type="ChEBI" id="CHEBI:57692"/>
    </cofactor>
</comment>
<evidence type="ECO:0000256" key="6">
    <source>
        <dbReference type="SAM" id="MobiDB-lite"/>
    </source>
</evidence>
<comment type="similarity">
    <text evidence="2">Belongs to the NADH dehydrogenase family.</text>
</comment>
<comment type="caution">
    <text evidence="8">The sequence shown here is derived from an EMBL/GenBank/DDBJ whole genome shotgun (WGS) entry which is preliminary data.</text>
</comment>
<dbReference type="Pfam" id="PF07992">
    <property type="entry name" value="Pyr_redox_2"/>
    <property type="match status" value="1"/>
</dbReference>
<feature type="compositionally biased region" description="Low complexity" evidence="6">
    <location>
        <begin position="142"/>
        <end position="159"/>
    </location>
</feature>
<dbReference type="Gene3D" id="3.50.50.100">
    <property type="match status" value="1"/>
</dbReference>
<dbReference type="InterPro" id="IPR036188">
    <property type="entry name" value="FAD/NAD-bd_sf"/>
</dbReference>
<keyword evidence="9" id="KW-1185">Reference proteome</keyword>
<dbReference type="EMBL" id="SZZH01000001">
    <property type="protein sequence ID" value="TKV61224.1"/>
    <property type="molecule type" value="Genomic_DNA"/>
</dbReference>
<protein>
    <submittedName>
        <fullName evidence="8">NAD(P)/FAD-dependent oxidoreductase</fullName>
    </submittedName>
</protein>
<proteinExistence type="inferred from homology"/>
<feature type="domain" description="FAD/NAD(P)-binding" evidence="7">
    <location>
        <begin position="1"/>
        <end position="314"/>
    </location>
</feature>
<organism evidence="8 9">
    <name type="scientific">Nakamurella flava</name>
    <dbReference type="NCBI Taxonomy" id="2576308"/>
    <lineage>
        <taxon>Bacteria</taxon>
        <taxon>Bacillati</taxon>
        <taxon>Actinomycetota</taxon>
        <taxon>Actinomycetes</taxon>
        <taxon>Nakamurellales</taxon>
        <taxon>Nakamurellaceae</taxon>
        <taxon>Nakamurella</taxon>
    </lineage>
</organism>